<sequence>FHWEEPVDPDDRSRSIVSYYVYIDTASSLTGVIPDTVTENSYTPTSDLLEDAMYYWKVEAVDDDGGVTSSAMWSFWTNSENSAPSAFSLVEPLNNAVLNIFNPPFCWEPATDADIDDSINYVLELGEHIDSLSIIYNGPYMASCFSETMGLVEDNTTYYWKVTAVDLSGATTVNSGGYHSFIINTANDPPIASTLVAPLNGSIQTDLTPNFYWTEATDPDPLDHVSYTMNWWPLG</sequence>
<evidence type="ECO:0000313" key="1">
    <source>
        <dbReference type="EMBL" id="SVE44851.1"/>
    </source>
</evidence>
<name>A0A383DK73_9ZZZZ</name>
<dbReference type="SUPFAM" id="SSF49265">
    <property type="entry name" value="Fibronectin type III"/>
    <property type="match status" value="1"/>
</dbReference>
<reference evidence="1" key="1">
    <citation type="submission" date="2018-05" db="EMBL/GenBank/DDBJ databases">
        <authorList>
            <person name="Lanie J.A."/>
            <person name="Ng W.-L."/>
            <person name="Kazmierczak K.M."/>
            <person name="Andrzejewski T.M."/>
            <person name="Davidsen T.M."/>
            <person name="Wayne K.J."/>
            <person name="Tettelin H."/>
            <person name="Glass J.I."/>
            <person name="Rusch D."/>
            <person name="Podicherti R."/>
            <person name="Tsui H.-C.T."/>
            <person name="Winkler M.E."/>
        </authorList>
    </citation>
    <scope>NUCLEOTIDE SEQUENCE</scope>
</reference>
<evidence type="ECO:0008006" key="2">
    <source>
        <dbReference type="Google" id="ProtNLM"/>
    </source>
</evidence>
<dbReference type="EMBL" id="UINC01218005">
    <property type="protein sequence ID" value="SVE44851.1"/>
    <property type="molecule type" value="Genomic_DNA"/>
</dbReference>
<organism evidence="1">
    <name type="scientific">marine metagenome</name>
    <dbReference type="NCBI Taxonomy" id="408172"/>
    <lineage>
        <taxon>unclassified sequences</taxon>
        <taxon>metagenomes</taxon>
        <taxon>ecological metagenomes</taxon>
    </lineage>
</organism>
<protein>
    <recommendedName>
        <fullName evidence="2">Fibronectin type-III domain-containing protein</fullName>
    </recommendedName>
</protein>
<dbReference type="InterPro" id="IPR036116">
    <property type="entry name" value="FN3_sf"/>
</dbReference>
<dbReference type="InterPro" id="IPR013783">
    <property type="entry name" value="Ig-like_fold"/>
</dbReference>
<dbReference type="AlphaFoldDB" id="A0A383DK73"/>
<dbReference type="Gene3D" id="2.60.40.10">
    <property type="entry name" value="Immunoglobulins"/>
    <property type="match status" value="2"/>
</dbReference>
<gene>
    <name evidence="1" type="ORF">METZ01_LOCUS497705</name>
</gene>
<accession>A0A383DK73</accession>
<feature type="non-terminal residue" evidence="1">
    <location>
        <position position="1"/>
    </location>
</feature>
<proteinExistence type="predicted"/>
<feature type="non-terminal residue" evidence="1">
    <location>
        <position position="235"/>
    </location>
</feature>